<reference evidence="3" key="1">
    <citation type="submission" date="2022-06" db="EMBL/GenBank/DDBJ databases">
        <title>Genome Sequence of Candolleomyces eurysporus.</title>
        <authorList>
            <person name="Buettner E."/>
        </authorList>
    </citation>
    <scope>NUCLEOTIDE SEQUENCE</scope>
    <source>
        <strain evidence="3">VTCC 930004</strain>
    </source>
</reference>
<keyword evidence="1" id="KW-0677">Repeat</keyword>
<evidence type="ECO:0000313" key="4">
    <source>
        <dbReference type="Proteomes" id="UP001140091"/>
    </source>
</evidence>
<dbReference type="EMBL" id="JANBPK010000953">
    <property type="protein sequence ID" value="KAJ2927872.1"/>
    <property type="molecule type" value="Genomic_DNA"/>
</dbReference>
<dbReference type="Pfam" id="PF13374">
    <property type="entry name" value="TPR_10"/>
    <property type="match status" value="1"/>
</dbReference>
<evidence type="ECO:0000259" key="2">
    <source>
        <dbReference type="Pfam" id="PF24883"/>
    </source>
</evidence>
<gene>
    <name evidence="3" type="ORF">H1R20_g9218</name>
</gene>
<feature type="domain" description="Nephrocystin 3-like N-terminal" evidence="2">
    <location>
        <begin position="109"/>
        <end position="235"/>
    </location>
</feature>
<organism evidence="3 4">
    <name type="scientific">Candolleomyces eurysporus</name>
    <dbReference type="NCBI Taxonomy" id="2828524"/>
    <lineage>
        <taxon>Eukaryota</taxon>
        <taxon>Fungi</taxon>
        <taxon>Dikarya</taxon>
        <taxon>Basidiomycota</taxon>
        <taxon>Agaricomycotina</taxon>
        <taxon>Agaricomycetes</taxon>
        <taxon>Agaricomycetidae</taxon>
        <taxon>Agaricales</taxon>
        <taxon>Agaricineae</taxon>
        <taxon>Psathyrellaceae</taxon>
        <taxon>Candolleomyces</taxon>
    </lineage>
</organism>
<dbReference type="Pfam" id="PF24883">
    <property type="entry name" value="NPHP3_N"/>
    <property type="match status" value="1"/>
</dbReference>
<keyword evidence="4" id="KW-1185">Reference proteome</keyword>
<feature type="non-terminal residue" evidence="3">
    <location>
        <position position="1"/>
    </location>
</feature>
<dbReference type="Gene3D" id="1.25.40.10">
    <property type="entry name" value="Tetratricopeptide repeat domain"/>
    <property type="match status" value="1"/>
</dbReference>
<proteinExistence type="predicted"/>
<dbReference type="OrthoDB" id="3261813at2759"/>
<dbReference type="PANTHER" id="PTHR10039">
    <property type="entry name" value="AMELOGENIN"/>
    <property type="match status" value="1"/>
</dbReference>
<accession>A0A9W8J446</accession>
<comment type="caution">
    <text evidence="3">The sequence shown here is derived from an EMBL/GenBank/DDBJ whole genome shotgun (WGS) entry which is preliminary data.</text>
</comment>
<dbReference type="InterPro" id="IPR056884">
    <property type="entry name" value="NPHP3-like_N"/>
</dbReference>
<dbReference type="InterPro" id="IPR027417">
    <property type="entry name" value="P-loop_NTPase"/>
</dbReference>
<protein>
    <recommendedName>
        <fullName evidence="2">Nephrocystin 3-like N-terminal domain-containing protein</fullName>
    </recommendedName>
</protein>
<dbReference type="InterPro" id="IPR011990">
    <property type="entry name" value="TPR-like_helical_dom_sf"/>
</dbReference>
<dbReference type="Proteomes" id="UP001140091">
    <property type="component" value="Unassembled WGS sequence"/>
</dbReference>
<dbReference type="SUPFAM" id="SSF48452">
    <property type="entry name" value="TPR-like"/>
    <property type="match status" value="1"/>
</dbReference>
<evidence type="ECO:0000313" key="3">
    <source>
        <dbReference type="EMBL" id="KAJ2927872.1"/>
    </source>
</evidence>
<dbReference type="PANTHER" id="PTHR10039:SF15">
    <property type="entry name" value="NACHT DOMAIN-CONTAINING PROTEIN"/>
    <property type="match status" value="1"/>
</dbReference>
<dbReference type="SUPFAM" id="SSF52540">
    <property type="entry name" value="P-loop containing nucleoside triphosphate hydrolases"/>
    <property type="match status" value="1"/>
</dbReference>
<evidence type="ECO:0000256" key="1">
    <source>
        <dbReference type="ARBA" id="ARBA00022737"/>
    </source>
</evidence>
<sequence length="816" mass="90660">MPFNLKRPKFLSRLFSPSNDRGSSSTDERSQILTSQSIFRGARHFHMRDFLNAPNATHVNVVNEAGTHRNTDNIERGRLDTLPKRPDMSGMRVKYLPNSRQAEVEELCIGKSTLAGHLSDEFRSAGRLAGFVSLGTFPTDASGPETIVKMIAHEIGSIHAQAIPKIVEAMDQCHGTSLENHLQKYILEPLRSLNHPQPLIIIIDAMDEWRDAALFVQAIALFNSESSIVKFILTDRLNPCAARMSGIDRVSIYTYSLGPISNEIIKTYFNKYLGTIPWVDGRKASPGDVEKLTELSGGLPVWASTVIALLLHPFSQSPPHEILAEIVGSRRQVGGADRLGELYRNALRRLFPSSDAQTLFRQYIGAIIALQESLSLLDFSMLAGIPPHLINRMQLALSAVQTRSPPPGSEKMVHPASTLFHLSFLEYVQSTPTETSFAISVYNSHSAFGLTCLNQLSSLPALSPHHNFPLRPIQRYVVKHWLYHLSKGTPRSNGQWSRTNHCSTLQTIPASTQKQWAILFWRTLMPDEDELRLEDVGEEDGMGLTLRILAYQLGKSGGDYWGFQMACLEVAVRIDAGDADAWSELGCALESLHVHNGDIDALNEAISLHCEALSLHPAPHPDRPDSLNRLATALGSLHEHNGDIDALNEAISLHREALALRPSSHPERSISLNNLAYDLQSLHSCNGDIDALNEALSLYREALALRPAPHSGRPLSLDNLAKVLLSQFEQSRAMEVLDEAISLRRELLVLCPPGPRYRAGDVISLVELLEKRHEVTGDDQDRCEIKDLKAELEDLYAEWKESHNLEDSDDSEDTDS</sequence>
<dbReference type="AlphaFoldDB" id="A0A9W8J446"/>
<name>A0A9W8J446_9AGAR</name>